<dbReference type="InterPro" id="IPR010963">
    <property type="entry name" value="PHA_synth_I"/>
</dbReference>
<dbReference type="GO" id="GO:0016746">
    <property type="term" value="F:acyltransferase activity"/>
    <property type="evidence" value="ECO:0007669"/>
    <property type="project" value="UniProtKB-KW"/>
</dbReference>
<comment type="subcellular location">
    <subcellularLocation>
        <location evidence="1">Cytoplasm</location>
    </subcellularLocation>
</comment>
<dbReference type="NCBIfam" id="TIGR01838">
    <property type="entry name" value="PHA_synth_I"/>
    <property type="match status" value="1"/>
</dbReference>
<dbReference type="RefSeq" id="WP_193083210.1">
    <property type="nucleotide sequence ID" value="NZ_CP045201.1"/>
</dbReference>
<dbReference type="InterPro" id="IPR051321">
    <property type="entry name" value="PHA/PHB_synthase"/>
</dbReference>
<dbReference type="Proteomes" id="UP000594118">
    <property type="component" value="Chromosome"/>
</dbReference>
<keyword evidence="7" id="KW-1185">Reference proteome</keyword>
<dbReference type="KEGG" id="pshq:F3W81_08750"/>
<evidence type="ECO:0000259" key="5">
    <source>
        <dbReference type="Pfam" id="PF07167"/>
    </source>
</evidence>
<dbReference type="InterPro" id="IPR010941">
    <property type="entry name" value="PhaC_N"/>
</dbReference>
<evidence type="ECO:0000256" key="1">
    <source>
        <dbReference type="ARBA" id="ARBA00004496"/>
    </source>
</evidence>
<dbReference type="GO" id="GO:0005737">
    <property type="term" value="C:cytoplasm"/>
    <property type="evidence" value="ECO:0007669"/>
    <property type="project" value="UniProtKB-SubCell"/>
</dbReference>
<dbReference type="Gene3D" id="3.40.50.1820">
    <property type="entry name" value="alpha/beta hydrolase"/>
    <property type="match status" value="1"/>
</dbReference>
<dbReference type="GO" id="GO:0042619">
    <property type="term" value="P:poly-hydroxybutyrate biosynthetic process"/>
    <property type="evidence" value="ECO:0007669"/>
    <property type="project" value="InterPro"/>
</dbReference>
<gene>
    <name evidence="6" type="primary">phaC</name>
    <name evidence="6" type="ORF">F3W81_08750</name>
</gene>
<evidence type="ECO:0000256" key="4">
    <source>
        <dbReference type="ARBA" id="ARBA00023315"/>
    </source>
</evidence>
<name>A0A7L9WM28_9RHOB</name>
<keyword evidence="3" id="KW-0808">Transferase</keyword>
<dbReference type="Pfam" id="PF07167">
    <property type="entry name" value="PhaC_N"/>
    <property type="match status" value="1"/>
</dbReference>
<dbReference type="InterPro" id="IPR029058">
    <property type="entry name" value="AB_hydrolase_fold"/>
</dbReference>
<feature type="domain" description="Poly-beta-hydroxybutyrate polymerase N-terminal" evidence="5">
    <location>
        <begin position="111"/>
        <end position="282"/>
    </location>
</feature>
<evidence type="ECO:0000256" key="2">
    <source>
        <dbReference type="ARBA" id="ARBA00022490"/>
    </source>
</evidence>
<organism evidence="6 7">
    <name type="scientific">Pseudooceanicola spongiae</name>
    <dbReference type="NCBI Taxonomy" id="2613965"/>
    <lineage>
        <taxon>Bacteria</taxon>
        <taxon>Pseudomonadati</taxon>
        <taxon>Pseudomonadota</taxon>
        <taxon>Alphaproteobacteria</taxon>
        <taxon>Rhodobacterales</taxon>
        <taxon>Paracoccaceae</taxon>
        <taxon>Pseudooceanicola</taxon>
    </lineage>
</organism>
<dbReference type="PANTHER" id="PTHR36837">
    <property type="entry name" value="POLY(3-HYDROXYALKANOATE) POLYMERASE SUBUNIT PHAC"/>
    <property type="match status" value="1"/>
</dbReference>
<dbReference type="EMBL" id="CP045201">
    <property type="protein sequence ID" value="QOL80894.1"/>
    <property type="molecule type" value="Genomic_DNA"/>
</dbReference>
<evidence type="ECO:0000313" key="7">
    <source>
        <dbReference type="Proteomes" id="UP000594118"/>
    </source>
</evidence>
<keyword evidence="2" id="KW-0963">Cytoplasm</keyword>
<evidence type="ECO:0000313" key="6">
    <source>
        <dbReference type="EMBL" id="QOL80894.1"/>
    </source>
</evidence>
<dbReference type="AlphaFoldDB" id="A0A7L9WM28"/>
<accession>A0A7L9WM28</accession>
<reference evidence="6 7" key="1">
    <citation type="submission" date="2019-10" db="EMBL/GenBank/DDBJ databases">
        <title>Pseudopuniceibacterium sp. HQ09 islated from Antarctica.</title>
        <authorList>
            <person name="Liao L."/>
            <person name="Su S."/>
            <person name="Chen B."/>
            <person name="Yu Y."/>
        </authorList>
    </citation>
    <scope>NUCLEOTIDE SEQUENCE [LARGE SCALE GENOMIC DNA]</scope>
    <source>
        <strain evidence="6 7">HQ09</strain>
    </source>
</reference>
<sequence length="602" mass="67143">MTTQETVGDVTNSTENLEKLNENLARVDALTQRFLAALQQKQPARQELNGPDPSLFSKAAGAYWSEMLQNPARIFEHQLEYWGNSVKHFLEAQQALAAGKLQAPADPGPDDPRFRNPMWKTHPYFNYIKQQYQLNASAVAKAVEDAEGMDAVEKARLTYFARQIVDLMAPTNFLATNPDALERAIATEGESLVKGLENLVADLEHNNGELLVRLADDSAFKLGENVATAEGEVVYRNRMIELIQYAPTTEKVHATPLIIFPPWINKFYILDLKEKNSLIRWITEQGFTLFVVSWVNPDASYRDVGLEDYIEEGYLAAIEQVKQITAQKQVNTIGYCIGGTTLHLVLALLKKRKDTSIKSATFFTTLTDFADQGDFTPFLQNDFIDGIEADVAEVGMLRSHIMSRTFSFLRSNDLVYQPAIRSYMLGEAPPAFDLLYWNGDGTNLPARMAVQYLRRLCQGNEFTTTGMDLLGEHLHVSDVSIPICAITCETDHIAAWRTAYRGFMQTKSKDRTFIMSQSGHIAGIVNPPSKKKYGHYTNADLPETAQDWIDGATFTDGSWWPVWGAWLAKKSGAMVAARSPGDSTHPPLCPAPGTYVAAPLPK</sequence>
<dbReference type="SUPFAM" id="SSF53474">
    <property type="entry name" value="alpha/beta-Hydrolases"/>
    <property type="match status" value="1"/>
</dbReference>
<evidence type="ECO:0000256" key="3">
    <source>
        <dbReference type="ARBA" id="ARBA00022679"/>
    </source>
</evidence>
<keyword evidence="4" id="KW-0012">Acyltransferase</keyword>
<dbReference type="PANTHER" id="PTHR36837:SF5">
    <property type="entry name" value="POLY-3-HYDROXYBUTYRATE SYNTHASE"/>
    <property type="match status" value="1"/>
</dbReference>
<protein>
    <submittedName>
        <fullName evidence="6">Class I poly(R)-hydroxyalkanoic acid synthase</fullName>
    </submittedName>
</protein>
<proteinExistence type="predicted"/>